<dbReference type="AlphaFoldDB" id="A0A922HJN7"/>
<gene>
    <name evidence="1" type="ORF">DERF_014803</name>
</gene>
<reference evidence="1" key="1">
    <citation type="submission" date="2013-05" db="EMBL/GenBank/DDBJ databases">
        <authorList>
            <person name="Yim A.K.Y."/>
            <person name="Chan T.F."/>
            <person name="Ji K.M."/>
            <person name="Liu X.Y."/>
            <person name="Zhou J.W."/>
            <person name="Li R.Q."/>
            <person name="Yang K.Y."/>
            <person name="Li J."/>
            <person name="Li M."/>
            <person name="Law P.T.W."/>
            <person name="Wu Y.L."/>
            <person name="Cai Z.L."/>
            <person name="Qin H."/>
            <person name="Bao Y."/>
            <person name="Leung R.K.K."/>
            <person name="Ng P.K.S."/>
            <person name="Zou J."/>
            <person name="Zhong X.J."/>
            <person name="Ran P.X."/>
            <person name="Zhong N.S."/>
            <person name="Liu Z.G."/>
            <person name="Tsui S.K.W."/>
        </authorList>
    </citation>
    <scope>NUCLEOTIDE SEQUENCE</scope>
    <source>
        <strain evidence="1">Derf</strain>
        <tissue evidence="1">Whole organism</tissue>
    </source>
</reference>
<dbReference type="Proteomes" id="UP000790347">
    <property type="component" value="Unassembled WGS sequence"/>
</dbReference>
<keyword evidence="2" id="KW-1185">Reference proteome</keyword>
<accession>A0A922HJN7</accession>
<dbReference type="EMBL" id="ASGP02000008">
    <property type="protein sequence ID" value="KAH9494088.1"/>
    <property type="molecule type" value="Genomic_DNA"/>
</dbReference>
<proteinExistence type="predicted"/>
<organism evidence="1 2">
    <name type="scientific">Dermatophagoides farinae</name>
    <name type="common">American house dust mite</name>
    <dbReference type="NCBI Taxonomy" id="6954"/>
    <lineage>
        <taxon>Eukaryota</taxon>
        <taxon>Metazoa</taxon>
        <taxon>Ecdysozoa</taxon>
        <taxon>Arthropoda</taxon>
        <taxon>Chelicerata</taxon>
        <taxon>Arachnida</taxon>
        <taxon>Acari</taxon>
        <taxon>Acariformes</taxon>
        <taxon>Sarcoptiformes</taxon>
        <taxon>Astigmata</taxon>
        <taxon>Psoroptidia</taxon>
        <taxon>Analgoidea</taxon>
        <taxon>Pyroglyphidae</taxon>
        <taxon>Dermatophagoidinae</taxon>
        <taxon>Dermatophagoides</taxon>
    </lineage>
</organism>
<evidence type="ECO:0000313" key="1">
    <source>
        <dbReference type="EMBL" id="KAH9494088.1"/>
    </source>
</evidence>
<name>A0A922HJN7_DERFA</name>
<protein>
    <submittedName>
        <fullName evidence="1">Uncharacterized protein</fullName>
    </submittedName>
</protein>
<reference evidence="1" key="2">
    <citation type="journal article" date="2022" name="Res Sq">
        <title>Comparative Genomics Reveals Insights into the Divergent Evolution of Astigmatic Mites and Household Pest Adaptations.</title>
        <authorList>
            <person name="Xiong Q."/>
            <person name="Wan A.T.-Y."/>
            <person name="Liu X.-Y."/>
            <person name="Fung C.S.-H."/>
            <person name="Xiao X."/>
            <person name="Malainual N."/>
            <person name="Hou J."/>
            <person name="Wang L."/>
            <person name="Wang M."/>
            <person name="Yang K."/>
            <person name="Cui Y."/>
            <person name="Leung E."/>
            <person name="Nong W."/>
            <person name="Shin S.-K."/>
            <person name="Au S."/>
            <person name="Jeong K.Y."/>
            <person name="Chew F.T."/>
            <person name="Hui J."/>
            <person name="Leung T.F."/>
            <person name="Tungtrongchitr A."/>
            <person name="Zhong N."/>
            <person name="Liu Z."/>
            <person name="Tsui S."/>
        </authorList>
    </citation>
    <scope>NUCLEOTIDE SEQUENCE</scope>
    <source>
        <strain evidence="1">Derf</strain>
        <tissue evidence="1">Whole organism</tissue>
    </source>
</reference>
<sequence length="59" mass="6625">MTISNDQIKDARHMMSDYCENVSFVLTTDPLVNVKVALNQCQVDDMSKYTDNIITGLIA</sequence>
<comment type="caution">
    <text evidence="1">The sequence shown here is derived from an EMBL/GenBank/DDBJ whole genome shotgun (WGS) entry which is preliminary data.</text>
</comment>
<evidence type="ECO:0000313" key="2">
    <source>
        <dbReference type="Proteomes" id="UP000790347"/>
    </source>
</evidence>